<feature type="transmembrane region" description="Helical" evidence="6">
    <location>
        <begin position="177"/>
        <end position="199"/>
    </location>
</feature>
<dbReference type="PANTHER" id="PTHR30250">
    <property type="entry name" value="PST FAMILY PREDICTED COLANIC ACID TRANSPORTER"/>
    <property type="match status" value="1"/>
</dbReference>
<keyword evidence="2" id="KW-1003">Cell membrane</keyword>
<dbReference type="STRING" id="283786.SAMN04487990_1147"/>
<organism evidence="7 8">
    <name type="scientific">Bizionia paragorgiae</name>
    <dbReference type="NCBI Taxonomy" id="283786"/>
    <lineage>
        <taxon>Bacteria</taxon>
        <taxon>Pseudomonadati</taxon>
        <taxon>Bacteroidota</taxon>
        <taxon>Flavobacteriia</taxon>
        <taxon>Flavobacteriales</taxon>
        <taxon>Flavobacteriaceae</taxon>
        <taxon>Bizionia</taxon>
    </lineage>
</organism>
<evidence type="ECO:0000313" key="7">
    <source>
        <dbReference type="EMBL" id="SEA45620.1"/>
    </source>
</evidence>
<feature type="transmembrane region" description="Helical" evidence="6">
    <location>
        <begin position="324"/>
        <end position="343"/>
    </location>
</feature>
<feature type="transmembrane region" description="Helical" evidence="6">
    <location>
        <begin position="355"/>
        <end position="375"/>
    </location>
</feature>
<dbReference type="InterPro" id="IPR002797">
    <property type="entry name" value="Polysacc_synth"/>
</dbReference>
<feature type="transmembrane region" description="Helical" evidence="6">
    <location>
        <begin position="77"/>
        <end position="100"/>
    </location>
</feature>
<reference evidence="7 8" key="1">
    <citation type="submission" date="2016-10" db="EMBL/GenBank/DDBJ databases">
        <authorList>
            <person name="de Groot N.N."/>
        </authorList>
    </citation>
    <scope>NUCLEOTIDE SEQUENCE [LARGE SCALE GENOMIC DNA]</scope>
    <source>
        <strain evidence="7 8">DSM 23842</strain>
    </source>
</reference>
<dbReference type="OrthoDB" id="1495589at2"/>
<evidence type="ECO:0000256" key="2">
    <source>
        <dbReference type="ARBA" id="ARBA00022475"/>
    </source>
</evidence>
<comment type="subcellular location">
    <subcellularLocation>
        <location evidence="1">Cell membrane</location>
        <topology evidence="1">Multi-pass membrane protein</topology>
    </subcellularLocation>
</comment>
<dbReference type="RefSeq" id="WP_092135057.1">
    <property type="nucleotide sequence ID" value="NZ_FNQK01000014.1"/>
</dbReference>
<feature type="transmembrane region" description="Helical" evidence="6">
    <location>
        <begin position="38"/>
        <end position="57"/>
    </location>
</feature>
<name>A0A1H4BBU9_BIZPA</name>
<dbReference type="PANTHER" id="PTHR30250:SF11">
    <property type="entry name" value="O-ANTIGEN TRANSPORTER-RELATED"/>
    <property type="match status" value="1"/>
</dbReference>
<feature type="transmembrane region" description="Helical" evidence="6">
    <location>
        <begin position="120"/>
        <end position="138"/>
    </location>
</feature>
<protein>
    <submittedName>
        <fullName evidence="7">Membrane protein involved in the export of O-antigen and teichoic acid</fullName>
    </submittedName>
</protein>
<feature type="transmembrane region" description="Helical" evidence="6">
    <location>
        <begin position="150"/>
        <end position="171"/>
    </location>
</feature>
<keyword evidence="8" id="KW-1185">Reference proteome</keyword>
<keyword evidence="4 6" id="KW-1133">Transmembrane helix</keyword>
<dbReference type="Pfam" id="PF01943">
    <property type="entry name" value="Polysacc_synt"/>
    <property type="match status" value="1"/>
</dbReference>
<feature type="transmembrane region" description="Helical" evidence="6">
    <location>
        <begin position="381"/>
        <end position="400"/>
    </location>
</feature>
<dbReference type="GO" id="GO:0005886">
    <property type="term" value="C:plasma membrane"/>
    <property type="evidence" value="ECO:0007669"/>
    <property type="project" value="UniProtKB-SubCell"/>
</dbReference>
<accession>A0A1H4BBU9</accession>
<dbReference type="InterPro" id="IPR050833">
    <property type="entry name" value="Poly_Biosynth_Transport"/>
</dbReference>
<sequence>MKEFLKSFFSFGLAATIEKLIAFLLLPIYTRYFTKEEFGVIDLVQVILGLASIFAVFQLETALQRYYYEYKGKIKEVYISTIFIVIVTLSLVVTLLLFLNAELLTILVFKSAEYVDVVKLAIWQLPFINFAMLSFVILRYEKRNIQFVSLILLKVVVNLLFIFLFVVILKLGIIGVFYAQLISHAISSIFLFMAVRRFLSFSFSRKLFRKCVKYALPQFPARIGSVLLTYGNRFFMIGYLTLGAIGIYSLSLKLASSVQLVYSAFVMAWAPFMFEKIKNPNHKKIFPKVLLLVESPVFLLVSFVCIFSKEIVNLIASNEFQESYQYVGGLSLYFSLFIFKEIVDIGPKYKEKTKYLSLTFFLSVCINLICLFVFIKPFGLYGVVYSMLITNTFLVFCSWYISNRLHYIPFDLFRFILLAIPVYILGVGSMFYYPGFLFRICLFLLVASVYLLAFFFSYKKFKTVE</sequence>
<evidence type="ECO:0000256" key="6">
    <source>
        <dbReference type="SAM" id="Phobius"/>
    </source>
</evidence>
<evidence type="ECO:0000256" key="5">
    <source>
        <dbReference type="ARBA" id="ARBA00023136"/>
    </source>
</evidence>
<dbReference type="Proteomes" id="UP000198846">
    <property type="component" value="Unassembled WGS sequence"/>
</dbReference>
<feature type="transmembrane region" description="Helical" evidence="6">
    <location>
        <begin position="289"/>
        <end position="312"/>
    </location>
</feature>
<keyword evidence="5 6" id="KW-0472">Membrane</keyword>
<feature type="transmembrane region" description="Helical" evidence="6">
    <location>
        <begin position="234"/>
        <end position="254"/>
    </location>
</feature>
<feature type="transmembrane region" description="Helical" evidence="6">
    <location>
        <begin position="260"/>
        <end position="277"/>
    </location>
</feature>
<proteinExistence type="predicted"/>
<gene>
    <name evidence="7" type="ORF">SAMN04487990_1147</name>
</gene>
<evidence type="ECO:0000256" key="4">
    <source>
        <dbReference type="ARBA" id="ARBA00022989"/>
    </source>
</evidence>
<keyword evidence="3 6" id="KW-0812">Transmembrane</keyword>
<dbReference type="EMBL" id="FNQK01000014">
    <property type="protein sequence ID" value="SEA45620.1"/>
    <property type="molecule type" value="Genomic_DNA"/>
</dbReference>
<feature type="transmembrane region" description="Helical" evidence="6">
    <location>
        <begin position="437"/>
        <end position="458"/>
    </location>
</feature>
<feature type="transmembrane region" description="Helical" evidence="6">
    <location>
        <begin position="412"/>
        <end position="431"/>
    </location>
</feature>
<evidence type="ECO:0000313" key="8">
    <source>
        <dbReference type="Proteomes" id="UP000198846"/>
    </source>
</evidence>
<feature type="transmembrane region" description="Helical" evidence="6">
    <location>
        <begin position="7"/>
        <end position="26"/>
    </location>
</feature>
<evidence type="ECO:0000256" key="3">
    <source>
        <dbReference type="ARBA" id="ARBA00022692"/>
    </source>
</evidence>
<dbReference type="AlphaFoldDB" id="A0A1H4BBU9"/>
<evidence type="ECO:0000256" key="1">
    <source>
        <dbReference type="ARBA" id="ARBA00004651"/>
    </source>
</evidence>